<dbReference type="AlphaFoldDB" id="A0A2U3Q9R7"/>
<organism evidence="2 3">
    <name type="scientific">Bradyrhizobium vignae</name>
    <dbReference type="NCBI Taxonomy" id="1549949"/>
    <lineage>
        <taxon>Bacteria</taxon>
        <taxon>Pseudomonadati</taxon>
        <taxon>Pseudomonadota</taxon>
        <taxon>Alphaproteobacteria</taxon>
        <taxon>Hyphomicrobiales</taxon>
        <taxon>Nitrobacteraceae</taxon>
        <taxon>Bradyrhizobium</taxon>
    </lineage>
</organism>
<dbReference type="KEGG" id="bvz:BRAD3257_7429"/>
<dbReference type="InterPro" id="IPR039552">
    <property type="entry name" value="IS66_C"/>
</dbReference>
<accession>A0A2U3Q9R7</accession>
<dbReference type="Pfam" id="PF13817">
    <property type="entry name" value="DDE_Tnp_IS66_C"/>
    <property type="match status" value="1"/>
</dbReference>
<feature type="domain" description="Transposase IS66 C-terminal" evidence="1">
    <location>
        <begin position="4"/>
        <end position="39"/>
    </location>
</feature>
<sequence>MLALIITARLNDIDPKAWFAGVLARITDVPASRVHELLPPGMEASASS</sequence>
<protein>
    <submittedName>
        <fullName evidence="2">Transposase</fullName>
    </submittedName>
</protein>
<proteinExistence type="predicted"/>
<evidence type="ECO:0000313" key="3">
    <source>
        <dbReference type="Proteomes" id="UP000246085"/>
    </source>
</evidence>
<dbReference type="EMBL" id="LS398110">
    <property type="protein sequence ID" value="SPP98164.1"/>
    <property type="molecule type" value="Genomic_DNA"/>
</dbReference>
<evidence type="ECO:0000313" key="2">
    <source>
        <dbReference type="EMBL" id="SPP98164.1"/>
    </source>
</evidence>
<name>A0A2U3Q9R7_9BRAD</name>
<gene>
    <name evidence="2" type="ORF">BRAD3257_7429</name>
</gene>
<reference evidence="2 3" key="1">
    <citation type="submission" date="2018-03" db="EMBL/GenBank/DDBJ databases">
        <authorList>
            <person name="Gully D."/>
        </authorList>
    </citation>
    <scope>NUCLEOTIDE SEQUENCE [LARGE SCALE GENOMIC DNA]</scope>
    <source>
        <strain evidence="2">ORS3257</strain>
    </source>
</reference>
<evidence type="ECO:0000259" key="1">
    <source>
        <dbReference type="Pfam" id="PF13817"/>
    </source>
</evidence>
<dbReference type="Proteomes" id="UP000246085">
    <property type="component" value="Chromosome BRAD3257"/>
</dbReference>